<evidence type="ECO:0000313" key="2">
    <source>
        <dbReference type="EMBL" id="GLX86002.1"/>
    </source>
</evidence>
<comment type="caution">
    <text evidence="2">The sequence shown here is derived from an EMBL/GenBank/DDBJ whole genome shotgun (WGS) entry which is preliminary data.</text>
</comment>
<keyword evidence="1" id="KW-1133">Transmembrane helix</keyword>
<feature type="transmembrane region" description="Helical" evidence="1">
    <location>
        <begin position="125"/>
        <end position="145"/>
    </location>
</feature>
<proteinExistence type="predicted"/>
<dbReference type="RefSeq" id="WP_284298599.1">
    <property type="nucleotide sequence ID" value="NZ_BSSV01000004.1"/>
</dbReference>
<gene>
    <name evidence="2" type="ORF">tloyanaT_22540</name>
</gene>
<name>A0ABQ6HEN0_9GAMM</name>
<sequence>MIAFQKYCQIHQTKMYFFTSFLGFMTFLMFMMGVISIATDGLIEATKDPVVMTALVDFPVSFLLLLLLHKVFNLYIKGQFFTSHTLNILQTIAKLAILFGMVIKPAIEISLLYFTSDRALSLMDYFASVDLAISIVGYVLHIGTATHKISRELEKEQELTV</sequence>
<evidence type="ECO:0000313" key="3">
    <source>
        <dbReference type="Proteomes" id="UP001157134"/>
    </source>
</evidence>
<dbReference type="Proteomes" id="UP001157134">
    <property type="component" value="Unassembled WGS sequence"/>
</dbReference>
<reference evidence="2 3" key="1">
    <citation type="submission" date="2023-03" db="EMBL/GenBank/DDBJ databases">
        <title>Thalassotalea loyana LMG 22536T draft genome sequence.</title>
        <authorList>
            <person name="Sawabe T."/>
        </authorList>
    </citation>
    <scope>NUCLEOTIDE SEQUENCE [LARGE SCALE GENOMIC DNA]</scope>
    <source>
        <strain evidence="2 3">LMG 22536</strain>
    </source>
</reference>
<keyword evidence="1" id="KW-0472">Membrane</keyword>
<keyword evidence="1" id="KW-0812">Transmembrane</keyword>
<evidence type="ECO:0000256" key="1">
    <source>
        <dbReference type="SAM" id="Phobius"/>
    </source>
</evidence>
<dbReference type="EMBL" id="BSSV01000004">
    <property type="protein sequence ID" value="GLX86002.1"/>
    <property type="molecule type" value="Genomic_DNA"/>
</dbReference>
<protein>
    <recommendedName>
        <fullName evidence="4">DUF2975 domain-containing protein</fullName>
    </recommendedName>
</protein>
<feature type="transmembrane region" description="Helical" evidence="1">
    <location>
        <begin position="15"/>
        <end position="38"/>
    </location>
</feature>
<feature type="transmembrane region" description="Helical" evidence="1">
    <location>
        <begin position="92"/>
        <end position="113"/>
    </location>
</feature>
<organism evidence="2 3">
    <name type="scientific">Thalassotalea loyana</name>
    <dbReference type="NCBI Taxonomy" id="280483"/>
    <lineage>
        <taxon>Bacteria</taxon>
        <taxon>Pseudomonadati</taxon>
        <taxon>Pseudomonadota</taxon>
        <taxon>Gammaproteobacteria</taxon>
        <taxon>Alteromonadales</taxon>
        <taxon>Colwelliaceae</taxon>
        <taxon>Thalassotalea</taxon>
    </lineage>
</organism>
<accession>A0ABQ6HEN0</accession>
<feature type="transmembrane region" description="Helical" evidence="1">
    <location>
        <begin position="50"/>
        <end position="72"/>
    </location>
</feature>
<keyword evidence="3" id="KW-1185">Reference proteome</keyword>
<evidence type="ECO:0008006" key="4">
    <source>
        <dbReference type="Google" id="ProtNLM"/>
    </source>
</evidence>